<feature type="transmembrane region" description="Helical" evidence="14">
    <location>
        <begin position="198"/>
        <end position="219"/>
    </location>
</feature>
<dbReference type="GO" id="GO:0004984">
    <property type="term" value="F:olfactory receptor activity"/>
    <property type="evidence" value="ECO:0007669"/>
    <property type="project" value="InterPro"/>
</dbReference>
<keyword evidence="9" id="KW-1015">Disulfide bond</keyword>
<evidence type="ECO:0000256" key="5">
    <source>
        <dbReference type="ARBA" id="ARBA00022725"/>
    </source>
</evidence>
<dbReference type="GO" id="GO:0005886">
    <property type="term" value="C:plasma membrane"/>
    <property type="evidence" value="ECO:0007669"/>
    <property type="project" value="UniProtKB-SubCell"/>
</dbReference>
<dbReference type="InterPro" id="IPR000276">
    <property type="entry name" value="GPCR_Rhodpsn"/>
</dbReference>
<dbReference type="Proteomes" id="UP000265140">
    <property type="component" value="Chromosome 1"/>
</dbReference>
<evidence type="ECO:0000256" key="4">
    <source>
        <dbReference type="ARBA" id="ARBA00022692"/>
    </source>
</evidence>
<keyword evidence="17" id="KW-1185">Reference proteome</keyword>
<reference evidence="16" key="2">
    <citation type="submission" date="2025-08" db="UniProtKB">
        <authorList>
            <consortium name="Ensembl"/>
        </authorList>
    </citation>
    <scope>IDENTIFICATION</scope>
</reference>
<evidence type="ECO:0000256" key="13">
    <source>
        <dbReference type="RuleBase" id="RU000688"/>
    </source>
</evidence>
<dbReference type="Gene3D" id="1.20.1070.10">
    <property type="entry name" value="Rhodopsin 7-helix transmembrane proteins"/>
    <property type="match status" value="1"/>
</dbReference>
<dbReference type="SUPFAM" id="SSF81321">
    <property type="entry name" value="Family A G protein-coupled receptor-like"/>
    <property type="match status" value="1"/>
</dbReference>
<feature type="transmembrane region" description="Helical" evidence="14">
    <location>
        <begin position="143"/>
        <end position="165"/>
    </location>
</feature>
<dbReference type="GeneTree" id="ENSGT00950000183023"/>
<evidence type="ECO:0000259" key="15">
    <source>
        <dbReference type="PROSITE" id="PS50262"/>
    </source>
</evidence>
<reference evidence="16 17" key="1">
    <citation type="submission" date="2020-02" db="EMBL/GenBank/DDBJ databases">
        <title>Esox lucius (northern pike) genome, fEsoLuc1, primary haplotype.</title>
        <authorList>
            <person name="Myers G."/>
            <person name="Karagic N."/>
            <person name="Meyer A."/>
            <person name="Pippel M."/>
            <person name="Reichard M."/>
            <person name="Winkler S."/>
            <person name="Tracey A."/>
            <person name="Sims Y."/>
            <person name="Howe K."/>
            <person name="Rhie A."/>
            <person name="Formenti G."/>
            <person name="Durbin R."/>
            <person name="Fedrigo O."/>
            <person name="Jarvis E.D."/>
        </authorList>
    </citation>
    <scope>NUCLEOTIDE SEQUENCE [LARGE SCALE GENOMIC DNA]</scope>
</reference>
<keyword evidence="8 14" id="KW-0472">Membrane</keyword>
<dbReference type="AlphaFoldDB" id="A0AAY5L4C8"/>
<evidence type="ECO:0000256" key="10">
    <source>
        <dbReference type="ARBA" id="ARBA00023170"/>
    </source>
</evidence>
<dbReference type="PANTHER" id="PTHR26451:SF871">
    <property type="entry name" value="ODORANT RECEPTOR-RELATED"/>
    <property type="match status" value="1"/>
</dbReference>
<evidence type="ECO:0000256" key="7">
    <source>
        <dbReference type="ARBA" id="ARBA00023040"/>
    </source>
</evidence>
<comment type="similarity">
    <text evidence="13">Belongs to the G-protein coupled receptor 1 family.</text>
</comment>
<evidence type="ECO:0000256" key="9">
    <source>
        <dbReference type="ARBA" id="ARBA00023157"/>
    </source>
</evidence>
<keyword evidence="4 13" id="KW-0812">Transmembrane</keyword>
<evidence type="ECO:0000256" key="14">
    <source>
        <dbReference type="RuleBase" id="RU363047"/>
    </source>
</evidence>
<dbReference type="PROSITE" id="PS50262">
    <property type="entry name" value="G_PROTEIN_RECEP_F1_2"/>
    <property type="match status" value="1"/>
</dbReference>
<dbReference type="PROSITE" id="PS00237">
    <property type="entry name" value="G_PROTEIN_RECEP_F1_1"/>
    <property type="match status" value="1"/>
</dbReference>
<feature type="transmembrane region" description="Helical" evidence="14">
    <location>
        <begin position="24"/>
        <end position="46"/>
    </location>
</feature>
<evidence type="ECO:0000256" key="8">
    <source>
        <dbReference type="ARBA" id="ARBA00023136"/>
    </source>
</evidence>
<protein>
    <recommendedName>
        <fullName evidence="14">Olfactory receptor</fullName>
    </recommendedName>
</protein>
<dbReference type="FunFam" id="1.20.1070.10:FF:000024">
    <property type="entry name" value="Olfactory receptor"/>
    <property type="match status" value="1"/>
</dbReference>
<dbReference type="Pfam" id="PF13853">
    <property type="entry name" value="7tm_4"/>
    <property type="match status" value="1"/>
</dbReference>
<evidence type="ECO:0000256" key="2">
    <source>
        <dbReference type="ARBA" id="ARBA00022475"/>
    </source>
</evidence>
<dbReference type="InterPro" id="IPR000725">
    <property type="entry name" value="Olfact_rcpt"/>
</dbReference>
<evidence type="ECO:0000256" key="12">
    <source>
        <dbReference type="ARBA" id="ARBA00023224"/>
    </source>
</evidence>
<evidence type="ECO:0000256" key="3">
    <source>
        <dbReference type="ARBA" id="ARBA00022606"/>
    </source>
</evidence>
<organism evidence="16 17">
    <name type="scientific">Esox lucius</name>
    <name type="common">Northern pike</name>
    <dbReference type="NCBI Taxonomy" id="8010"/>
    <lineage>
        <taxon>Eukaryota</taxon>
        <taxon>Metazoa</taxon>
        <taxon>Chordata</taxon>
        <taxon>Craniata</taxon>
        <taxon>Vertebrata</taxon>
        <taxon>Euteleostomi</taxon>
        <taxon>Actinopterygii</taxon>
        <taxon>Neopterygii</taxon>
        <taxon>Teleostei</taxon>
        <taxon>Protacanthopterygii</taxon>
        <taxon>Esociformes</taxon>
        <taxon>Esocidae</taxon>
        <taxon>Esox</taxon>
    </lineage>
</organism>
<dbReference type="PRINTS" id="PR00245">
    <property type="entry name" value="OLFACTORYR"/>
</dbReference>
<name>A0AAY5L4C8_ESOLU</name>
<keyword evidence="12 13" id="KW-0807">Transducer</keyword>
<dbReference type="GO" id="GO:0004930">
    <property type="term" value="F:G protein-coupled receptor activity"/>
    <property type="evidence" value="ECO:0007669"/>
    <property type="project" value="UniProtKB-KW"/>
</dbReference>
<evidence type="ECO:0000256" key="11">
    <source>
        <dbReference type="ARBA" id="ARBA00023180"/>
    </source>
</evidence>
<keyword evidence="2 14" id="KW-1003">Cell membrane</keyword>
<reference evidence="16" key="3">
    <citation type="submission" date="2025-09" db="UniProtKB">
        <authorList>
            <consortium name="Ensembl"/>
        </authorList>
    </citation>
    <scope>IDENTIFICATION</scope>
</reference>
<feature type="transmembrane region" description="Helical" evidence="14">
    <location>
        <begin position="271"/>
        <end position="292"/>
    </location>
</feature>
<keyword evidence="11" id="KW-0325">Glycoprotein</keyword>
<comment type="subcellular location">
    <subcellularLocation>
        <location evidence="1 14">Cell membrane</location>
        <topology evidence="1 14">Multi-pass membrane protein</topology>
    </subcellularLocation>
</comment>
<keyword evidence="10 13" id="KW-0675">Receptor</keyword>
<dbReference type="PANTHER" id="PTHR26451">
    <property type="entry name" value="G_PROTEIN_RECEP_F1_2 DOMAIN-CONTAINING PROTEIN"/>
    <property type="match status" value="1"/>
</dbReference>
<sequence length="311" mass="35908">MKFNSSQEIVFVLHGLNMTQKNKYIYFSFTFILYLFTIFVNLTLIFTISLEKMLHDPMYLFICNLCINGIYGASTFYPRLLYDLLFDSHVITYIGCMTQVFGIYSYAFCEFTNLTVMAYDRYVAICKPLLYHTIMTIQKVKTLIFLTWLLTWLESGVGVALTAMLPLCGTDIDKLYCSNWAVVKLSCIDTTLINSYGFILTFSHVSQIILILFSYVNIVKASLRSRVERRKFLQTCLPHLITMTNFTISIVFDVMYARYGSNTSLLALRNIMSVEFLVVPPLLNPIIYGMTLTQIRKRVKQMFNCKVVALS</sequence>
<dbReference type="InterPro" id="IPR052921">
    <property type="entry name" value="GPCR1_Superfamily_Member"/>
</dbReference>
<accession>A0AAY5L4C8</accession>
<dbReference type="PRINTS" id="PR00237">
    <property type="entry name" value="GPCRRHODOPSN"/>
</dbReference>
<evidence type="ECO:0000313" key="17">
    <source>
        <dbReference type="Proteomes" id="UP000265140"/>
    </source>
</evidence>
<keyword evidence="6 14" id="KW-1133">Transmembrane helix</keyword>
<dbReference type="Ensembl" id="ENSELUT00000104027.1">
    <property type="protein sequence ID" value="ENSELUP00000095896.1"/>
    <property type="gene ID" value="ENSELUG00000039910.1"/>
</dbReference>
<evidence type="ECO:0000256" key="6">
    <source>
        <dbReference type="ARBA" id="ARBA00022989"/>
    </source>
</evidence>
<feature type="domain" description="G-protein coupled receptors family 1 profile" evidence="15">
    <location>
        <begin position="40"/>
        <end position="288"/>
    </location>
</feature>
<keyword evidence="3 14" id="KW-0716">Sensory transduction</keyword>
<keyword evidence="5 14" id="KW-0552">Olfaction</keyword>
<keyword evidence="7 13" id="KW-0297">G-protein coupled receptor</keyword>
<feature type="transmembrane region" description="Helical" evidence="14">
    <location>
        <begin position="90"/>
        <end position="109"/>
    </location>
</feature>
<dbReference type="InterPro" id="IPR017452">
    <property type="entry name" value="GPCR_Rhodpsn_7TM"/>
</dbReference>
<feature type="transmembrane region" description="Helical" evidence="14">
    <location>
        <begin position="58"/>
        <end position="78"/>
    </location>
</feature>
<dbReference type="GO" id="GO:0005549">
    <property type="term" value="F:odorant binding"/>
    <property type="evidence" value="ECO:0007669"/>
    <property type="project" value="TreeGrafter"/>
</dbReference>
<proteinExistence type="inferred from homology"/>
<evidence type="ECO:0000256" key="1">
    <source>
        <dbReference type="ARBA" id="ARBA00004651"/>
    </source>
</evidence>
<feature type="transmembrane region" description="Helical" evidence="14">
    <location>
        <begin position="240"/>
        <end position="259"/>
    </location>
</feature>
<evidence type="ECO:0000313" key="16">
    <source>
        <dbReference type="Ensembl" id="ENSELUP00000095896.1"/>
    </source>
</evidence>